<feature type="transmembrane region" description="Helical" evidence="2">
    <location>
        <begin position="41"/>
        <end position="63"/>
    </location>
</feature>
<accession>A0A5B7WSZ5</accession>
<name>A0A5B7WSZ5_9MICC</name>
<keyword evidence="2" id="KW-0472">Membrane</keyword>
<dbReference type="EMBL" id="CP034412">
    <property type="protein sequence ID" value="QCY47079.1"/>
    <property type="molecule type" value="Genomic_DNA"/>
</dbReference>
<protein>
    <submittedName>
        <fullName evidence="3">Uncharacterized protein</fullName>
    </submittedName>
</protein>
<keyword evidence="4" id="KW-1185">Reference proteome</keyword>
<reference evidence="3 4" key="1">
    <citation type="submission" date="2018-12" db="EMBL/GenBank/DDBJ databases">
        <title>Complete Genome Sequence of Glutamicibacter creatinolyticus strain LGCM259,isolated from an abscess of a 12-year-old mare in Italy.</title>
        <authorList>
            <person name="Santos R.G."/>
            <person name="Silva A.L."/>
            <person name="Seyffert N."/>
            <person name="Castro T.L.P."/>
            <person name="Attili A.R."/>
            <person name="Rifici C."/>
            <person name="Mazzullo G."/>
            <person name="Brenig B."/>
            <person name="Venanzi F."/>
            <person name="Azevedo V."/>
        </authorList>
    </citation>
    <scope>NUCLEOTIDE SEQUENCE [LARGE SCALE GENOMIC DNA]</scope>
    <source>
        <strain evidence="3 4">LGCM 259</strain>
    </source>
</reference>
<sequence length="146" mass="15740">MSDGAKWPRLKVNEIRRRTQAVPNEGTGRGHSTMKAIHKKLIVVGLGAVVLGILLSVIAPVIFQPVALNIGPNSNDPLITYTLGAILLFAQSFLTPFGATLTAIGVALHWMGRQEVTDKQSTHEAGAEPEPIRRDAVRPSDSDELQ</sequence>
<evidence type="ECO:0000313" key="4">
    <source>
        <dbReference type="Proteomes" id="UP000307000"/>
    </source>
</evidence>
<feature type="transmembrane region" description="Helical" evidence="2">
    <location>
        <begin position="83"/>
        <end position="110"/>
    </location>
</feature>
<dbReference type="KEGG" id="gcr:GcLGCM259_1346"/>
<dbReference type="AlphaFoldDB" id="A0A5B7WSZ5"/>
<proteinExistence type="predicted"/>
<dbReference type="Proteomes" id="UP000307000">
    <property type="component" value="Chromosome"/>
</dbReference>
<gene>
    <name evidence="3" type="ORF">GcLGCM259_1346</name>
</gene>
<evidence type="ECO:0000256" key="2">
    <source>
        <dbReference type="SAM" id="Phobius"/>
    </source>
</evidence>
<organism evidence="3 4">
    <name type="scientific">Glutamicibacter creatinolyticus</name>
    <dbReference type="NCBI Taxonomy" id="162496"/>
    <lineage>
        <taxon>Bacteria</taxon>
        <taxon>Bacillati</taxon>
        <taxon>Actinomycetota</taxon>
        <taxon>Actinomycetes</taxon>
        <taxon>Micrococcales</taxon>
        <taxon>Micrococcaceae</taxon>
        <taxon>Glutamicibacter</taxon>
    </lineage>
</organism>
<evidence type="ECO:0000313" key="3">
    <source>
        <dbReference type="EMBL" id="QCY47079.1"/>
    </source>
</evidence>
<evidence type="ECO:0000256" key="1">
    <source>
        <dbReference type="SAM" id="MobiDB-lite"/>
    </source>
</evidence>
<feature type="region of interest" description="Disordered" evidence="1">
    <location>
        <begin position="117"/>
        <end position="146"/>
    </location>
</feature>
<keyword evidence="2" id="KW-1133">Transmembrane helix</keyword>
<keyword evidence="2" id="KW-0812">Transmembrane</keyword>